<proteinExistence type="predicted"/>
<dbReference type="Pfam" id="PF04264">
    <property type="entry name" value="YceI"/>
    <property type="match status" value="1"/>
</dbReference>
<dbReference type="OrthoDB" id="116832at2"/>
<evidence type="ECO:0000256" key="1">
    <source>
        <dbReference type="SAM" id="SignalP"/>
    </source>
</evidence>
<protein>
    <submittedName>
        <fullName evidence="3">YceI-like domain-containing protein</fullName>
    </submittedName>
</protein>
<comment type="caution">
    <text evidence="3">The sequence shown here is derived from an EMBL/GenBank/DDBJ whole genome shotgun (WGS) entry which is preliminary data.</text>
</comment>
<dbReference type="AlphaFoldDB" id="A0A4R2NSW2"/>
<gene>
    <name evidence="3" type="ORF">EV195_10474</name>
</gene>
<dbReference type="SUPFAM" id="SSF101874">
    <property type="entry name" value="YceI-like"/>
    <property type="match status" value="1"/>
</dbReference>
<feature type="domain" description="Lipid/polyisoprenoid-binding YceI-like" evidence="2">
    <location>
        <begin position="18"/>
        <end position="174"/>
    </location>
</feature>
<dbReference type="RefSeq" id="WP_132794430.1">
    <property type="nucleotide sequence ID" value="NZ_SLXM01000004.1"/>
</dbReference>
<feature type="chain" id="PRO_5020372977" evidence="1">
    <location>
        <begin position="17"/>
        <end position="177"/>
    </location>
</feature>
<accession>A0A4R2NSW2</accession>
<dbReference type="Proteomes" id="UP000294564">
    <property type="component" value="Unassembled WGS sequence"/>
</dbReference>
<evidence type="ECO:0000259" key="2">
    <source>
        <dbReference type="SMART" id="SM00867"/>
    </source>
</evidence>
<evidence type="ECO:0000313" key="3">
    <source>
        <dbReference type="EMBL" id="TCP25043.1"/>
    </source>
</evidence>
<evidence type="ECO:0000313" key="4">
    <source>
        <dbReference type="Proteomes" id="UP000294564"/>
    </source>
</evidence>
<feature type="signal peptide" evidence="1">
    <location>
        <begin position="1"/>
        <end position="16"/>
    </location>
</feature>
<dbReference type="Gene3D" id="2.40.128.110">
    <property type="entry name" value="Lipid/polyisoprenoid-binding, YceI-like"/>
    <property type="match status" value="1"/>
</dbReference>
<dbReference type="InterPro" id="IPR007372">
    <property type="entry name" value="Lipid/polyisoprenoid-bd_YceI"/>
</dbReference>
<keyword evidence="4" id="KW-1185">Reference proteome</keyword>
<sequence>MRLLITLLLISQSIFAQKYFTRTGATEFKASVKAFEPVQATNNSTSAILTNDGQIAAQLFISAFQFRLALMQEHFNENYMDSAEFPKATFKGKIENIIVSDLENSKEVIIKGILTVRGIEKKIETKGTLSKIGDKIKLVSDFVVLPSDFNIEIPSLIRRKIAREVTINLNYDFTKKI</sequence>
<reference evidence="3 4" key="1">
    <citation type="submission" date="2019-03" db="EMBL/GenBank/DDBJ databases">
        <title>Genomic Encyclopedia of Type Strains, Phase IV (KMG-IV): sequencing the most valuable type-strain genomes for metagenomic binning, comparative biology and taxonomic classification.</title>
        <authorList>
            <person name="Goeker M."/>
        </authorList>
    </citation>
    <scope>NUCLEOTIDE SEQUENCE [LARGE SCALE GENOMIC DNA]</scope>
    <source>
        <strain evidence="3 4">DSM 14836</strain>
    </source>
</reference>
<keyword evidence="1" id="KW-0732">Signal</keyword>
<name>A0A4R2NSW2_9FLAO</name>
<dbReference type="EMBL" id="SLXM01000004">
    <property type="protein sequence ID" value="TCP25043.1"/>
    <property type="molecule type" value="Genomic_DNA"/>
</dbReference>
<dbReference type="SMART" id="SM00867">
    <property type="entry name" value="YceI"/>
    <property type="match status" value="1"/>
</dbReference>
<dbReference type="InterPro" id="IPR036761">
    <property type="entry name" value="TTHA0802/YceI-like_sf"/>
</dbReference>
<organism evidence="3 4">
    <name type="scientific">Tenacibaculum skagerrakense</name>
    <dbReference type="NCBI Taxonomy" id="186571"/>
    <lineage>
        <taxon>Bacteria</taxon>
        <taxon>Pseudomonadati</taxon>
        <taxon>Bacteroidota</taxon>
        <taxon>Flavobacteriia</taxon>
        <taxon>Flavobacteriales</taxon>
        <taxon>Flavobacteriaceae</taxon>
        <taxon>Tenacibaculum</taxon>
    </lineage>
</organism>